<evidence type="ECO:0000256" key="1">
    <source>
        <dbReference type="ARBA" id="ARBA00004123"/>
    </source>
</evidence>
<dbReference type="GO" id="GO:0000976">
    <property type="term" value="F:transcription cis-regulatory region binding"/>
    <property type="evidence" value="ECO:0007669"/>
    <property type="project" value="InterPro"/>
</dbReference>
<feature type="domain" description="BZIP" evidence="4">
    <location>
        <begin position="116"/>
        <end position="174"/>
    </location>
</feature>
<dbReference type="Pfam" id="PF00170">
    <property type="entry name" value="bZIP_1"/>
    <property type="match status" value="1"/>
</dbReference>
<name>A0A2C5YVN3_9HYPO</name>
<comment type="caution">
    <text evidence="5">The sequence shown here is derived from an EMBL/GenBank/DDBJ whole genome shotgun (WGS) entry which is preliminary data.</text>
</comment>
<evidence type="ECO:0000256" key="3">
    <source>
        <dbReference type="SAM" id="MobiDB-lite"/>
    </source>
</evidence>
<dbReference type="AlphaFoldDB" id="A0A2C5YVN3"/>
<feature type="compositionally biased region" description="Low complexity" evidence="3">
    <location>
        <begin position="27"/>
        <end position="36"/>
    </location>
</feature>
<evidence type="ECO:0000256" key="2">
    <source>
        <dbReference type="ARBA" id="ARBA00023242"/>
    </source>
</evidence>
<protein>
    <recommendedName>
        <fullName evidence="4">BZIP domain-containing protein</fullName>
    </recommendedName>
</protein>
<feature type="region of interest" description="Disordered" evidence="3">
    <location>
        <begin position="107"/>
        <end position="129"/>
    </location>
</feature>
<dbReference type="OrthoDB" id="2593073at2759"/>
<dbReference type="SUPFAM" id="SSF57959">
    <property type="entry name" value="Leucine zipper domain"/>
    <property type="match status" value="1"/>
</dbReference>
<dbReference type="Proteomes" id="UP000226431">
    <property type="component" value="Unassembled WGS sequence"/>
</dbReference>
<organism evidence="5 6">
    <name type="scientific">Ophiocordyceps camponoti-rufipedis</name>
    <dbReference type="NCBI Taxonomy" id="2004952"/>
    <lineage>
        <taxon>Eukaryota</taxon>
        <taxon>Fungi</taxon>
        <taxon>Dikarya</taxon>
        <taxon>Ascomycota</taxon>
        <taxon>Pezizomycotina</taxon>
        <taxon>Sordariomycetes</taxon>
        <taxon>Hypocreomycetidae</taxon>
        <taxon>Hypocreales</taxon>
        <taxon>Ophiocordycipitaceae</taxon>
        <taxon>Ophiocordyceps</taxon>
    </lineage>
</organism>
<comment type="subcellular location">
    <subcellularLocation>
        <location evidence="1">Nucleus</location>
    </subcellularLocation>
</comment>
<dbReference type="GO" id="GO:0001228">
    <property type="term" value="F:DNA-binding transcription activator activity, RNA polymerase II-specific"/>
    <property type="evidence" value="ECO:0007669"/>
    <property type="project" value="TreeGrafter"/>
</dbReference>
<evidence type="ECO:0000313" key="6">
    <source>
        <dbReference type="Proteomes" id="UP000226431"/>
    </source>
</evidence>
<proteinExistence type="predicted"/>
<dbReference type="STRING" id="2004952.A0A2C5YVN3"/>
<dbReference type="CDD" id="cd14688">
    <property type="entry name" value="bZIP_YAP"/>
    <property type="match status" value="1"/>
</dbReference>
<evidence type="ECO:0000313" key="5">
    <source>
        <dbReference type="EMBL" id="PHH71796.1"/>
    </source>
</evidence>
<dbReference type="SMART" id="SM00338">
    <property type="entry name" value="BRLZ"/>
    <property type="match status" value="1"/>
</dbReference>
<feature type="region of interest" description="Disordered" evidence="3">
    <location>
        <begin position="232"/>
        <end position="274"/>
    </location>
</feature>
<dbReference type="EMBL" id="NJES01000475">
    <property type="protein sequence ID" value="PHH71796.1"/>
    <property type="molecule type" value="Genomic_DNA"/>
</dbReference>
<dbReference type="PROSITE" id="PS00036">
    <property type="entry name" value="BZIP_BASIC"/>
    <property type="match status" value="1"/>
</dbReference>
<sequence>MDPQGDPNQLPYTKMNPQENPIQLPYPELDPQENPNNNQLLVPPPTPYYDFPFVLSPYIAVSNEMGCGYTSPQSTASDPVMSSHLQAEERVEARVDSESKKKVSRYRNATPGVVSRRRAQNRASQRAYRERKEQRIRDLESQVLTLQTHTQALRHRGKALAHDFLALQEENARLRASLAGAGFDVRPDAAAAVYQGVGFLQGFDASRGMAAEVDVGQGQFRGLQVQMGVCPEGNAYNQPQPQQLPPTQQQLTPISPYEPFQLALDPEYPSPHPV</sequence>
<dbReference type="InterPro" id="IPR046347">
    <property type="entry name" value="bZIP_sf"/>
</dbReference>
<dbReference type="InterPro" id="IPR004827">
    <property type="entry name" value="bZIP"/>
</dbReference>
<dbReference type="InterPro" id="IPR050936">
    <property type="entry name" value="AP-1-like"/>
</dbReference>
<dbReference type="Gene3D" id="1.20.5.170">
    <property type="match status" value="1"/>
</dbReference>
<feature type="compositionally biased region" description="Polar residues" evidence="3">
    <location>
        <begin position="1"/>
        <end position="21"/>
    </location>
</feature>
<dbReference type="PROSITE" id="PS50217">
    <property type="entry name" value="BZIP"/>
    <property type="match status" value="1"/>
</dbReference>
<keyword evidence="2" id="KW-0539">Nucleus</keyword>
<reference evidence="5 6" key="1">
    <citation type="submission" date="2017-06" db="EMBL/GenBank/DDBJ databases">
        <title>Ant-infecting Ophiocordyceps genomes reveal a high diversity of potential behavioral manipulation genes and a possible major role for enterotoxins.</title>
        <authorList>
            <person name="De Bekker C."/>
            <person name="Evans H.C."/>
            <person name="Brachmann A."/>
            <person name="Hughes D.P."/>
        </authorList>
    </citation>
    <scope>NUCLEOTIDE SEQUENCE [LARGE SCALE GENOMIC DNA]</scope>
    <source>
        <strain evidence="5 6">Map16</strain>
    </source>
</reference>
<evidence type="ECO:0000259" key="4">
    <source>
        <dbReference type="PROSITE" id="PS50217"/>
    </source>
</evidence>
<feature type="region of interest" description="Disordered" evidence="3">
    <location>
        <begin position="1"/>
        <end position="36"/>
    </location>
</feature>
<dbReference type="PANTHER" id="PTHR40621:SF6">
    <property type="entry name" value="AP-1-LIKE TRANSCRIPTION FACTOR YAP1-RELATED"/>
    <property type="match status" value="1"/>
</dbReference>
<dbReference type="GO" id="GO:0090575">
    <property type="term" value="C:RNA polymerase II transcription regulator complex"/>
    <property type="evidence" value="ECO:0007669"/>
    <property type="project" value="TreeGrafter"/>
</dbReference>
<accession>A0A2C5YVN3</accession>
<feature type="compositionally biased region" description="Low complexity" evidence="3">
    <location>
        <begin position="238"/>
        <end position="253"/>
    </location>
</feature>
<dbReference type="PANTHER" id="PTHR40621">
    <property type="entry name" value="TRANSCRIPTION FACTOR KAPC-RELATED"/>
    <property type="match status" value="1"/>
</dbReference>
<gene>
    <name evidence="5" type="ORF">CDD80_4987</name>
</gene>
<keyword evidence="6" id="KW-1185">Reference proteome</keyword>